<keyword evidence="2" id="KW-1185">Reference proteome</keyword>
<reference evidence="1 2" key="1">
    <citation type="submission" date="2023-01" db="EMBL/GenBank/DDBJ databases">
        <title>Genome sequence resource and annotation of Enterobacter ludwigii, an economically important pathogen of seedling wilt with strawberry.</title>
        <authorList>
            <person name="Xie Y."/>
        </authorList>
    </citation>
    <scope>NUCLEOTIDE SEQUENCE [LARGE SCALE GENOMIC DNA]</scope>
    <source>
        <strain evidence="1 2">CM-TZ4</strain>
    </source>
</reference>
<organism evidence="1 2">
    <name type="scientific">Enterobacter ludwigii</name>
    <dbReference type="NCBI Taxonomy" id="299767"/>
    <lineage>
        <taxon>Bacteria</taxon>
        <taxon>Pseudomonadati</taxon>
        <taxon>Pseudomonadota</taxon>
        <taxon>Gammaproteobacteria</taxon>
        <taxon>Enterobacterales</taxon>
        <taxon>Enterobacteriaceae</taxon>
        <taxon>Enterobacter</taxon>
        <taxon>Enterobacter cloacae complex</taxon>
    </lineage>
</organism>
<name>A0AAX3LCH9_9ENTR</name>
<evidence type="ECO:0000313" key="1">
    <source>
        <dbReference type="EMBL" id="WCE13712.1"/>
    </source>
</evidence>
<dbReference type="AlphaFoldDB" id="A0AAX3LCH9"/>
<evidence type="ECO:0000313" key="2">
    <source>
        <dbReference type="Proteomes" id="UP001210538"/>
    </source>
</evidence>
<gene>
    <name evidence="1" type="ORF">PHA72_02130</name>
</gene>
<sequence>MADTFGIRIAYKVGRNRPEKVFEAMAMYINAYEDLIRLLSQTIGCKDEFSFVLDAVEEGSIITFLKKRHAQAIDLVTAKILKEASETTKVLIGISNIESEEQIDEIAEKVDDSLTEAFPETFSIAQPQIEKKSLAKILKRLADANLNLRQDESVDLILNNNKDETIKVNTNFKFSANLDDLYIDGKVHKNGVTDRLFIVKPVNDGNSRWDCKSLNMNQRFDAVMMDKSWLERYQSGLIPAIGPSDIMLAKMNLIVKAKKDSKLNKILHAEISEVIDILPNKEEMRNESFHF</sequence>
<proteinExistence type="predicted"/>
<dbReference type="Proteomes" id="UP001210538">
    <property type="component" value="Chromosome"/>
</dbReference>
<dbReference type="RefSeq" id="WP_059306507.1">
    <property type="nucleotide sequence ID" value="NZ_CP116347.1"/>
</dbReference>
<protein>
    <submittedName>
        <fullName evidence="1">Uncharacterized protein</fullName>
    </submittedName>
</protein>
<accession>A0AAX3LCH9</accession>
<dbReference type="EMBL" id="CP116347">
    <property type="protein sequence ID" value="WCE13712.1"/>
    <property type="molecule type" value="Genomic_DNA"/>
</dbReference>